<evidence type="ECO:0000256" key="5">
    <source>
        <dbReference type="ARBA" id="ARBA00022568"/>
    </source>
</evidence>
<evidence type="ECO:0000313" key="17">
    <source>
        <dbReference type="EMBL" id="RDL39307.1"/>
    </source>
</evidence>
<name>A0A370TUU3_9HELO</name>
<protein>
    <recommendedName>
        <fullName evidence="3">Store-operated calcium entry-associated regulatory factor</fullName>
    </recommendedName>
    <alternativeName>
        <fullName evidence="13">Transmembrane protein 66</fullName>
    </alternativeName>
</protein>
<keyword evidence="4" id="KW-0813">Transport</keyword>
<keyword evidence="5" id="KW-0109">Calcium transport</keyword>
<keyword evidence="8" id="KW-0256">Endoplasmic reticulum</keyword>
<keyword evidence="11" id="KW-0406">Ion transport</keyword>
<feature type="compositionally biased region" description="Low complexity" evidence="14">
    <location>
        <begin position="280"/>
        <end position="297"/>
    </location>
</feature>
<dbReference type="GO" id="GO:2001256">
    <property type="term" value="P:regulation of store-operated calcium entry"/>
    <property type="evidence" value="ECO:0007669"/>
    <property type="project" value="InterPro"/>
</dbReference>
<dbReference type="AlphaFoldDB" id="A0A370TUU3"/>
<dbReference type="OrthoDB" id="20303at2759"/>
<dbReference type="PANTHER" id="PTHR15929">
    <property type="entry name" value="STORE-OPERATED CALCIUM ENTRY-ASSOCIATED REGULATORY FACTOR"/>
    <property type="match status" value="1"/>
</dbReference>
<dbReference type="GO" id="GO:0005789">
    <property type="term" value="C:endoplasmic reticulum membrane"/>
    <property type="evidence" value="ECO:0007669"/>
    <property type="project" value="UniProtKB-SubCell"/>
</dbReference>
<feature type="compositionally biased region" description="Polar residues" evidence="14">
    <location>
        <begin position="260"/>
        <end position="269"/>
    </location>
</feature>
<evidence type="ECO:0000256" key="11">
    <source>
        <dbReference type="ARBA" id="ARBA00023065"/>
    </source>
</evidence>
<evidence type="ECO:0000256" key="3">
    <source>
        <dbReference type="ARBA" id="ARBA00016584"/>
    </source>
</evidence>
<keyword evidence="7 16" id="KW-0732">Signal</keyword>
<comment type="subcellular location">
    <subcellularLocation>
        <location evidence="1">Endoplasmic reticulum membrane</location>
        <topology evidence="1">Single-pass type I membrane protein</topology>
    </subcellularLocation>
</comment>
<dbReference type="GeneID" id="43596496"/>
<evidence type="ECO:0000313" key="18">
    <source>
        <dbReference type="Proteomes" id="UP000254866"/>
    </source>
</evidence>
<dbReference type="Proteomes" id="UP000254866">
    <property type="component" value="Unassembled WGS sequence"/>
</dbReference>
<sequence>MQLYHLIYPALLALLAAPSQCASKKPPKNAILLSNVKSLTLRADAKTAHRRVSAIQQLSCKGPGCKYFTVDVMRCTNQGADYSAEDIQWSCTANIPEEFKLGSTDVICEGYANRDDDFVLKGSCGVEYRLLLTEKGEEKYGRKTSFDFGDKGGRSWGSNLFMLVWVLMLSFIVLIWLYRCVYGDVPAVPRARRRPGGFWGGGWGGGGPGGGGPFDPPPPYTPYSRKSSSRAGADEAWRPGFWSGALGGAAAGYIAGNRGQAQQQPVQRDNSWFGGGSGGSNWRSSPHRPSGSSSSSSARHESTGFGSTSRR</sequence>
<accession>A0A370TUU3</accession>
<feature type="region of interest" description="Disordered" evidence="14">
    <location>
        <begin position="257"/>
        <end position="311"/>
    </location>
</feature>
<dbReference type="PANTHER" id="PTHR15929:SF0">
    <property type="entry name" value="STORE-OPERATED CALCIUM ENTRY-ASSOCIATED REGULATORY FACTOR"/>
    <property type="match status" value="1"/>
</dbReference>
<keyword evidence="18" id="KW-1185">Reference proteome</keyword>
<proteinExistence type="inferred from homology"/>
<evidence type="ECO:0000256" key="13">
    <source>
        <dbReference type="ARBA" id="ARBA00031116"/>
    </source>
</evidence>
<evidence type="ECO:0000256" key="16">
    <source>
        <dbReference type="SAM" id="SignalP"/>
    </source>
</evidence>
<evidence type="ECO:0000256" key="9">
    <source>
        <dbReference type="ARBA" id="ARBA00022837"/>
    </source>
</evidence>
<keyword evidence="9" id="KW-0106">Calcium</keyword>
<feature type="compositionally biased region" description="Gly residues" evidence="14">
    <location>
        <begin position="202"/>
        <end position="213"/>
    </location>
</feature>
<keyword evidence="10 15" id="KW-1133">Transmembrane helix</keyword>
<evidence type="ECO:0000256" key="1">
    <source>
        <dbReference type="ARBA" id="ARBA00004115"/>
    </source>
</evidence>
<evidence type="ECO:0000256" key="10">
    <source>
        <dbReference type="ARBA" id="ARBA00022989"/>
    </source>
</evidence>
<evidence type="ECO:0000256" key="12">
    <source>
        <dbReference type="ARBA" id="ARBA00023136"/>
    </source>
</evidence>
<dbReference type="STRING" id="2656787.A0A370TUU3"/>
<feature type="signal peptide" evidence="16">
    <location>
        <begin position="1"/>
        <end position="23"/>
    </location>
</feature>
<feature type="region of interest" description="Disordered" evidence="14">
    <location>
        <begin position="202"/>
        <end position="228"/>
    </location>
</feature>
<feature type="chain" id="PRO_5016934906" description="Store-operated calcium entry-associated regulatory factor" evidence="16">
    <location>
        <begin position="24"/>
        <end position="311"/>
    </location>
</feature>
<keyword evidence="12 15" id="KW-0472">Membrane</keyword>
<feature type="transmembrane region" description="Helical" evidence="15">
    <location>
        <begin position="160"/>
        <end position="182"/>
    </location>
</feature>
<comment type="caution">
    <text evidence="17">The sequence shown here is derived from an EMBL/GenBank/DDBJ whole genome shotgun (WGS) entry which is preliminary data.</text>
</comment>
<dbReference type="EMBL" id="NPIC01000002">
    <property type="protein sequence ID" value="RDL39307.1"/>
    <property type="molecule type" value="Genomic_DNA"/>
</dbReference>
<evidence type="ECO:0000256" key="6">
    <source>
        <dbReference type="ARBA" id="ARBA00022692"/>
    </source>
</evidence>
<evidence type="ECO:0000256" key="2">
    <source>
        <dbReference type="ARBA" id="ARBA00006833"/>
    </source>
</evidence>
<dbReference type="Pfam" id="PF06682">
    <property type="entry name" value="SARAF"/>
    <property type="match status" value="1"/>
</dbReference>
<dbReference type="GO" id="GO:0006816">
    <property type="term" value="P:calcium ion transport"/>
    <property type="evidence" value="ECO:0007669"/>
    <property type="project" value="UniProtKB-KW"/>
</dbReference>
<organism evidence="17 18">
    <name type="scientific">Venustampulla echinocandica</name>
    <dbReference type="NCBI Taxonomy" id="2656787"/>
    <lineage>
        <taxon>Eukaryota</taxon>
        <taxon>Fungi</taxon>
        <taxon>Dikarya</taxon>
        <taxon>Ascomycota</taxon>
        <taxon>Pezizomycotina</taxon>
        <taxon>Leotiomycetes</taxon>
        <taxon>Helotiales</taxon>
        <taxon>Pleuroascaceae</taxon>
        <taxon>Venustampulla</taxon>
    </lineage>
</organism>
<keyword evidence="6 15" id="KW-0812">Transmembrane</keyword>
<dbReference type="RefSeq" id="XP_031871963.1">
    <property type="nucleotide sequence ID" value="XM_032012270.1"/>
</dbReference>
<evidence type="ECO:0000256" key="14">
    <source>
        <dbReference type="SAM" id="MobiDB-lite"/>
    </source>
</evidence>
<dbReference type="InterPro" id="IPR009567">
    <property type="entry name" value="SARAF"/>
</dbReference>
<evidence type="ECO:0000256" key="15">
    <source>
        <dbReference type="SAM" id="Phobius"/>
    </source>
</evidence>
<evidence type="ECO:0000256" key="4">
    <source>
        <dbReference type="ARBA" id="ARBA00022448"/>
    </source>
</evidence>
<comment type="similarity">
    <text evidence="2">Belongs to the SARAF family.</text>
</comment>
<gene>
    <name evidence="17" type="ORF">BP5553_03647</name>
</gene>
<evidence type="ECO:0000256" key="7">
    <source>
        <dbReference type="ARBA" id="ARBA00022729"/>
    </source>
</evidence>
<reference evidence="17 18" key="1">
    <citation type="journal article" date="2018" name="IMA Fungus">
        <title>IMA Genome-F 9: Draft genome sequence of Annulohypoxylon stygium, Aspergillus mulundensis, Berkeleyomyces basicola (syn. Thielaviopsis basicola), Ceratocystis smalleyi, two Cercospora beticola strains, Coleophoma cylindrospora, Fusarium fracticaudum, Phialophora cf. hyalina, and Morchella septimelata.</title>
        <authorList>
            <person name="Wingfield B.D."/>
            <person name="Bills G.F."/>
            <person name="Dong Y."/>
            <person name="Huang W."/>
            <person name="Nel W.J."/>
            <person name="Swalarsk-Parry B.S."/>
            <person name="Vaghefi N."/>
            <person name="Wilken P.M."/>
            <person name="An Z."/>
            <person name="de Beer Z.W."/>
            <person name="De Vos L."/>
            <person name="Chen L."/>
            <person name="Duong T.A."/>
            <person name="Gao Y."/>
            <person name="Hammerbacher A."/>
            <person name="Kikkert J.R."/>
            <person name="Li Y."/>
            <person name="Li H."/>
            <person name="Li K."/>
            <person name="Li Q."/>
            <person name="Liu X."/>
            <person name="Ma X."/>
            <person name="Naidoo K."/>
            <person name="Pethybridge S.J."/>
            <person name="Sun J."/>
            <person name="Steenkamp E.T."/>
            <person name="van der Nest M.A."/>
            <person name="van Wyk S."/>
            <person name="Wingfield M.J."/>
            <person name="Xiong C."/>
            <person name="Yue Q."/>
            <person name="Zhang X."/>
        </authorList>
    </citation>
    <scope>NUCLEOTIDE SEQUENCE [LARGE SCALE GENOMIC DNA]</scope>
    <source>
        <strain evidence="17 18">BP 5553</strain>
    </source>
</reference>
<evidence type="ECO:0000256" key="8">
    <source>
        <dbReference type="ARBA" id="ARBA00022824"/>
    </source>
</evidence>